<dbReference type="RefSeq" id="WP_107728551.1">
    <property type="nucleotide sequence ID" value="NZ_PZZP01000004.1"/>
</dbReference>
<dbReference type="Proteomes" id="UP000241639">
    <property type="component" value="Unassembled WGS sequence"/>
</dbReference>
<proteinExistence type="predicted"/>
<protein>
    <submittedName>
        <fullName evidence="1">Uncharacterized protein</fullName>
    </submittedName>
</protein>
<evidence type="ECO:0000313" key="2">
    <source>
        <dbReference type="Proteomes" id="UP000241639"/>
    </source>
</evidence>
<keyword evidence="2" id="KW-1185">Reference proteome</keyword>
<comment type="caution">
    <text evidence="1">The sequence shown here is derived from an EMBL/GenBank/DDBJ whole genome shotgun (WGS) entry which is preliminary data.</text>
</comment>
<name>A0A2T4Z0M8_9BACL</name>
<evidence type="ECO:0000313" key="1">
    <source>
        <dbReference type="EMBL" id="PTM53260.1"/>
    </source>
</evidence>
<reference evidence="1 2" key="1">
    <citation type="submission" date="2018-04" db="EMBL/GenBank/DDBJ databases">
        <title>Genomic Encyclopedia of Archaeal and Bacterial Type Strains, Phase II (KMG-II): from individual species to whole genera.</title>
        <authorList>
            <person name="Goeker M."/>
        </authorList>
    </citation>
    <scope>NUCLEOTIDE SEQUENCE [LARGE SCALE GENOMIC DNA]</scope>
    <source>
        <strain evidence="1 2">DSM 45169</strain>
    </source>
</reference>
<organism evidence="1 2">
    <name type="scientific">Desmospora activa DSM 45169</name>
    <dbReference type="NCBI Taxonomy" id="1121389"/>
    <lineage>
        <taxon>Bacteria</taxon>
        <taxon>Bacillati</taxon>
        <taxon>Bacillota</taxon>
        <taxon>Bacilli</taxon>
        <taxon>Bacillales</taxon>
        <taxon>Thermoactinomycetaceae</taxon>
        <taxon>Desmospora</taxon>
    </lineage>
</organism>
<accession>A0A2T4Z0M8</accession>
<dbReference type="EMBL" id="PZZP01000004">
    <property type="protein sequence ID" value="PTM53260.1"/>
    <property type="molecule type" value="Genomic_DNA"/>
</dbReference>
<dbReference type="OrthoDB" id="2988150at2"/>
<dbReference type="AlphaFoldDB" id="A0A2T4Z0M8"/>
<sequence>MGKEQEITYLLFDLIVGYLEQIPEEQRMIQRIEVSEGGLDLTLRESGHYRLEVKALQNDEIEVEENGEDEPVRNSYLEEEDDRVEIPQEDWNALVQACESLLELMEYDQRKMNELRQTVPQFPWDERKRMMEGMMDELRSALKRTLAHTDDDAS</sequence>
<gene>
    <name evidence="1" type="ORF">C8J48_3584</name>
</gene>